<name>A0A117IMN8_MYCTH</name>
<reference evidence="3" key="2">
    <citation type="submission" date="2016-02" db="EMBL/GenBank/DDBJ databases">
        <title>Draft genome sequence of five rapidly growing Mycobacterium species.</title>
        <authorList>
            <person name="Katahira K."/>
            <person name="Gotou Y."/>
            <person name="Iida K."/>
            <person name="Ogura Y."/>
            <person name="Hayashi T."/>
        </authorList>
    </citation>
    <scope>NUCLEOTIDE SEQUENCE [LARGE SCALE GENOMIC DNA]</scope>
    <source>
        <strain evidence="3">JCM6362</strain>
    </source>
</reference>
<comment type="caution">
    <text evidence="2">The sequence shown here is derived from an EMBL/GenBank/DDBJ whole genome shotgun (WGS) entry which is preliminary data.</text>
</comment>
<dbReference type="RefSeq" id="WP_003926463.1">
    <property type="nucleotide sequence ID" value="NZ_BCTB01000018.1"/>
</dbReference>
<protein>
    <recommendedName>
        <fullName evidence="4">Secreted protein</fullName>
    </recommendedName>
</protein>
<dbReference type="AlphaFoldDB" id="A0A117IMN8"/>
<feature type="chain" id="PRO_5039177367" description="Secreted protein" evidence="1">
    <location>
        <begin position="22"/>
        <end position="164"/>
    </location>
</feature>
<evidence type="ECO:0000313" key="3">
    <source>
        <dbReference type="Proteomes" id="UP000069654"/>
    </source>
</evidence>
<proteinExistence type="predicted"/>
<organism evidence="2 3">
    <name type="scientific">Mycolicibacterium thermoresistibile</name>
    <name type="common">Mycobacterium thermoresistibile</name>
    <dbReference type="NCBI Taxonomy" id="1797"/>
    <lineage>
        <taxon>Bacteria</taxon>
        <taxon>Bacillati</taxon>
        <taxon>Actinomycetota</taxon>
        <taxon>Actinomycetes</taxon>
        <taxon>Mycobacteriales</taxon>
        <taxon>Mycobacteriaceae</taxon>
        <taxon>Mycolicibacterium</taxon>
    </lineage>
</organism>
<gene>
    <name evidence="2" type="ORF">RMCT_2535</name>
</gene>
<dbReference type="EMBL" id="BCTB01000018">
    <property type="protein sequence ID" value="GAT15565.1"/>
    <property type="molecule type" value="Genomic_DNA"/>
</dbReference>
<dbReference type="OrthoDB" id="4628477at2"/>
<evidence type="ECO:0000256" key="1">
    <source>
        <dbReference type="SAM" id="SignalP"/>
    </source>
</evidence>
<dbReference type="Proteomes" id="UP000069654">
    <property type="component" value="Unassembled WGS sequence"/>
</dbReference>
<keyword evidence="1" id="KW-0732">Signal</keyword>
<evidence type="ECO:0008006" key="4">
    <source>
        <dbReference type="Google" id="ProtNLM"/>
    </source>
</evidence>
<sequence>MLKRVLLGAALAAVVGVPAVAAAEPDRPGPPDVNAFEPVRLSEYTVMDGAWFAFRGPAGITCVLQRSGGYGCSGPLPGAPGGANMVSGGPGVPGFATTDASVFDVVGDAEPLPPNSRISYQTVSCGTDGTMTTCVDSRTGAGFVIGPAGSHILAPSNPLLNRRN</sequence>
<feature type="signal peptide" evidence="1">
    <location>
        <begin position="1"/>
        <end position="21"/>
    </location>
</feature>
<reference evidence="2 3" key="1">
    <citation type="journal article" date="2016" name="Genome Announc.">
        <title>Draft Genome Sequences of Five Rapidly Growing Mycobacterium Species, M. thermoresistibile, M. fortuitum subsp. acetamidolyticum, M. canariasense, M. brisbanense, and M. novocastrense.</title>
        <authorList>
            <person name="Katahira K."/>
            <person name="Ogura Y."/>
            <person name="Gotoh Y."/>
            <person name="Hayashi T."/>
        </authorList>
    </citation>
    <scope>NUCLEOTIDE SEQUENCE [LARGE SCALE GENOMIC DNA]</scope>
    <source>
        <strain evidence="2 3">JCM6362</strain>
    </source>
</reference>
<evidence type="ECO:0000313" key="2">
    <source>
        <dbReference type="EMBL" id="GAT15565.1"/>
    </source>
</evidence>
<accession>A0A117IMN8</accession>
<dbReference type="OMA" id="WIVNAVN"/>